<dbReference type="PRINTS" id="PR00853">
    <property type="entry name" value="XPGRADSUPER"/>
</dbReference>
<dbReference type="CDD" id="cd09868">
    <property type="entry name" value="PIN_XPG_RAD2"/>
    <property type="match status" value="1"/>
</dbReference>
<feature type="domain" description="XPG-I" evidence="12">
    <location>
        <begin position="3"/>
        <end position="72"/>
    </location>
</feature>
<sequence>MLILFGIPYVDAPMEAEAECASLLTRELVDGIVTDDSDVFLFGGSRIYRNMFNEAKYVECYLLADLEREIGLDRDKLVRLAYLLGSDYTEGLPGVGPVAGRELLEEFPGKHGLERFRDWWDRVQSGKDSEQETNTSWKRRFVRPISLSLSSKKGHKELILDKGWPPKDVAEAYYRPTVVESDEQFSWSGVDLDGLRFYLNRSLGWDQVKTDSLLLPLIKRDQERKAGALRKQPVMTDFFDYTAGDAPFSRKKQPKYASKRLQNVVQVRPASSSLSSLTLDPS</sequence>
<keyword evidence="10" id="KW-0539">Nucleus</keyword>
<comment type="similarity">
    <text evidence="11">Belongs to the XPG/RAD2 endonuclease family. GEN subfamily.</text>
</comment>
<dbReference type="SUPFAM" id="SSF47807">
    <property type="entry name" value="5' to 3' exonuclease, C-terminal subdomain"/>
    <property type="match status" value="1"/>
</dbReference>
<dbReference type="GO" id="GO:0005634">
    <property type="term" value="C:nucleus"/>
    <property type="evidence" value="ECO:0007669"/>
    <property type="project" value="UniProtKB-SubCell"/>
</dbReference>
<evidence type="ECO:0000256" key="7">
    <source>
        <dbReference type="ARBA" id="ARBA00022801"/>
    </source>
</evidence>
<keyword evidence="3" id="KW-0540">Nuclease</keyword>
<keyword evidence="6" id="KW-0227">DNA damage</keyword>
<dbReference type="PANTHER" id="PTHR16171">
    <property type="entry name" value="DNA REPAIR PROTEIN COMPLEMENTING XP-G CELLS-RELATED"/>
    <property type="match status" value="1"/>
</dbReference>
<evidence type="ECO:0000256" key="1">
    <source>
        <dbReference type="ARBA" id="ARBA00001946"/>
    </source>
</evidence>
<dbReference type="FunFam" id="1.10.150.20:FF:000030">
    <property type="entry name" value="Flap endonuclease GEN-like 1"/>
    <property type="match status" value="1"/>
</dbReference>
<dbReference type="PROSITE" id="PS00842">
    <property type="entry name" value="XPG_2"/>
    <property type="match status" value="1"/>
</dbReference>
<evidence type="ECO:0000256" key="4">
    <source>
        <dbReference type="ARBA" id="ARBA00022723"/>
    </source>
</evidence>
<dbReference type="Proteomes" id="UP000053890">
    <property type="component" value="Unassembled WGS sequence"/>
</dbReference>
<keyword evidence="4" id="KW-0479">Metal-binding</keyword>
<evidence type="ECO:0000313" key="14">
    <source>
        <dbReference type="Proteomes" id="UP000053890"/>
    </source>
</evidence>
<keyword evidence="7" id="KW-0378">Hydrolase</keyword>
<dbReference type="GO" id="GO:0048256">
    <property type="term" value="F:flap endonuclease activity"/>
    <property type="evidence" value="ECO:0007669"/>
    <property type="project" value="UniProtKB-ARBA"/>
</dbReference>
<dbReference type="InterPro" id="IPR008918">
    <property type="entry name" value="HhH2"/>
</dbReference>
<dbReference type="InterPro" id="IPR019974">
    <property type="entry name" value="XPG_CS"/>
</dbReference>
<dbReference type="InterPro" id="IPR006086">
    <property type="entry name" value="XPG-I_dom"/>
</dbReference>
<protein>
    <recommendedName>
        <fullName evidence="12">XPG-I domain-containing protein</fullName>
    </recommendedName>
</protein>
<accession>A0A194S733</accession>
<dbReference type="RefSeq" id="XP_018272582.1">
    <property type="nucleotide sequence ID" value="XM_018412118.1"/>
</dbReference>
<dbReference type="SMART" id="SM00484">
    <property type="entry name" value="XPGI"/>
    <property type="match status" value="1"/>
</dbReference>
<keyword evidence="8" id="KW-0460">Magnesium</keyword>
<name>A0A194S733_RHOGW</name>
<evidence type="ECO:0000256" key="11">
    <source>
        <dbReference type="ARBA" id="ARBA00038112"/>
    </source>
</evidence>
<dbReference type="GO" id="GO:0006281">
    <property type="term" value="P:DNA repair"/>
    <property type="evidence" value="ECO:0007669"/>
    <property type="project" value="UniProtKB-KW"/>
</dbReference>
<dbReference type="AlphaFoldDB" id="A0A194S733"/>
<evidence type="ECO:0000259" key="12">
    <source>
        <dbReference type="SMART" id="SM00484"/>
    </source>
</evidence>
<dbReference type="InterPro" id="IPR006084">
    <property type="entry name" value="XPG/Rad2"/>
</dbReference>
<gene>
    <name evidence="13" type="ORF">RHOBADRAFT_13003</name>
</gene>
<dbReference type="EMBL" id="KQ474076">
    <property type="protein sequence ID" value="KPV76533.1"/>
    <property type="molecule type" value="Genomic_DNA"/>
</dbReference>
<evidence type="ECO:0000256" key="2">
    <source>
        <dbReference type="ARBA" id="ARBA00004123"/>
    </source>
</evidence>
<evidence type="ECO:0000256" key="8">
    <source>
        <dbReference type="ARBA" id="ARBA00022842"/>
    </source>
</evidence>
<evidence type="ECO:0000256" key="5">
    <source>
        <dbReference type="ARBA" id="ARBA00022759"/>
    </source>
</evidence>
<evidence type="ECO:0000256" key="6">
    <source>
        <dbReference type="ARBA" id="ARBA00022763"/>
    </source>
</evidence>
<dbReference type="InterPro" id="IPR036279">
    <property type="entry name" value="5-3_exonuclease_C_sf"/>
</dbReference>
<keyword evidence="9" id="KW-0234">DNA repair</keyword>
<evidence type="ECO:0000313" key="13">
    <source>
        <dbReference type="EMBL" id="KPV76533.1"/>
    </source>
</evidence>
<organism evidence="13 14">
    <name type="scientific">Rhodotorula graminis (strain WP1)</name>
    <dbReference type="NCBI Taxonomy" id="578459"/>
    <lineage>
        <taxon>Eukaryota</taxon>
        <taxon>Fungi</taxon>
        <taxon>Dikarya</taxon>
        <taxon>Basidiomycota</taxon>
        <taxon>Pucciniomycotina</taxon>
        <taxon>Microbotryomycetes</taxon>
        <taxon>Sporidiobolales</taxon>
        <taxon>Sporidiobolaceae</taxon>
        <taxon>Rhodotorula</taxon>
    </lineage>
</organism>
<dbReference type="Gene3D" id="3.40.50.1010">
    <property type="entry name" value="5'-nuclease"/>
    <property type="match status" value="1"/>
</dbReference>
<dbReference type="GO" id="GO:0046872">
    <property type="term" value="F:metal ion binding"/>
    <property type="evidence" value="ECO:0007669"/>
    <property type="project" value="UniProtKB-KW"/>
</dbReference>
<dbReference type="STRING" id="578459.A0A194S733"/>
<evidence type="ECO:0000256" key="10">
    <source>
        <dbReference type="ARBA" id="ARBA00023242"/>
    </source>
</evidence>
<dbReference type="GeneID" id="28972567"/>
<dbReference type="GO" id="GO:0003697">
    <property type="term" value="F:single-stranded DNA binding"/>
    <property type="evidence" value="ECO:0007669"/>
    <property type="project" value="TreeGrafter"/>
</dbReference>
<comment type="cofactor">
    <cofactor evidence="1">
        <name>Mg(2+)</name>
        <dbReference type="ChEBI" id="CHEBI:18420"/>
    </cofactor>
</comment>
<dbReference type="SMART" id="SM00279">
    <property type="entry name" value="HhH2"/>
    <property type="match status" value="1"/>
</dbReference>
<evidence type="ECO:0000256" key="9">
    <source>
        <dbReference type="ARBA" id="ARBA00023204"/>
    </source>
</evidence>
<proteinExistence type="inferred from homology"/>
<dbReference type="CDD" id="cd09904">
    <property type="entry name" value="H3TH_XPG"/>
    <property type="match status" value="1"/>
</dbReference>
<keyword evidence="5" id="KW-0255">Endonuclease</keyword>
<reference evidence="13 14" key="1">
    <citation type="journal article" date="2015" name="Front. Microbiol.">
        <title>Genome sequence of the plant growth promoting endophytic yeast Rhodotorula graminis WP1.</title>
        <authorList>
            <person name="Firrincieli A."/>
            <person name="Otillar R."/>
            <person name="Salamov A."/>
            <person name="Schmutz J."/>
            <person name="Khan Z."/>
            <person name="Redman R.S."/>
            <person name="Fleck N.D."/>
            <person name="Lindquist E."/>
            <person name="Grigoriev I.V."/>
            <person name="Doty S.L."/>
        </authorList>
    </citation>
    <scope>NUCLEOTIDE SEQUENCE [LARGE SCALE GENOMIC DNA]</scope>
    <source>
        <strain evidence="13 14">WP1</strain>
    </source>
</reference>
<dbReference type="OMA" id="CTVRFGW"/>
<dbReference type="SUPFAM" id="SSF88723">
    <property type="entry name" value="PIN domain-like"/>
    <property type="match status" value="1"/>
</dbReference>
<evidence type="ECO:0000256" key="3">
    <source>
        <dbReference type="ARBA" id="ARBA00022722"/>
    </source>
</evidence>
<dbReference type="OrthoDB" id="31113at2759"/>
<dbReference type="Pfam" id="PF00867">
    <property type="entry name" value="XPG_I"/>
    <property type="match status" value="1"/>
</dbReference>
<keyword evidence="14" id="KW-1185">Reference proteome</keyword>
<comment type="subcellular location">
    <subcellularLocation>
        <location evidence="2">Nucleus</location>
    </subcellularLocation>
</comment>
<dbReference type="PANTHER" id="PTHR16171:SF7">
    <property type="entry name" value="DNA REPAIR PROTEIN RAD2"/>
    <property type="match status" value="1"/>
</dbReference>
<dbReference type="Gene3D" id="1.10.150.20">
    <property type="entry name" value="5' to 3' exonuclease, C-terminal subdomain"/>
    <property type="match status" value="1"/>
</dbReference>
<dbReference type="InterPro" id="IPR029060">
    <property type="entry name" value="PIN-like_dom_sf"/>
</dbReference>